<keyword evidence="2" id="KW-0378">Hydrolase</keyword>
<proteinExistence type="predicted"/>
<feature type="non-terminal residue" evidence="2">
    <location>
        <position position="1"/>
    </location>
</feature>
<dbReference type="GO" id="GO:0004843">
    <property type="term" value="F:cysteine-type deubiquitinase activity"/>
    <property type="evidence" value="ECO:0007669"/>
    <property type="project" value="InterPro"/>
</dbReference>
<dbReference type="VEuPathDB" id="MicrosporidiaDB:M153_12841000824"/>
<keyword evidence="3" id="KW-1185">Reference proteome</keyword>
<dbReference type="CDD" id="cd02257">
    <property type="entry name" value="Peptidase_C19"/>
    <property type="match status" value="1"/>
</dbReference>
<comment type="caution">
    <text evidence="2">The sequence shown here is derived from an EMBL/GenBank/DDBJ whole genome shotgun (WGS) entry which is preliminary data.</text>
</comment>
<dbReference type="InterPro" id="IPR001394">
    <property type="entry name" value="Peptidase_C19_UCH"/>
</dbReference>
<dbReference type="Gene3D" id="3.90.70.10">
    <property type="entry name" value="Cysteine proteinases"/>
    <property type="match status" value="1"/>
</dbReference>
<evidence type="ECO:0000313" key="2">
    <source>
        <dbReference type="EMBL" id="KRH92062.1"/>
    </source>
</evidence>
<dbReference type="AlphaFoldDB" id="A0A0R0LXA5"/>
<sequence>NNVDLNNNKMNEINQISEINEKNQINEKLGQNLFLQEINFNKSHEKSVFLRDTSRHMILLSRCYKGYDDYIPSIINYITKNSFILSDLILISCGPIYTEKPFLHIPDTLKIQNINYNLKSIIFRKRRASKKGHFYTVSNRDDSWLLFNDEKIEKLEDTSFLATDQAYMLFYERN</sequence>
<evidence type="ECO:0000313" key="3">
    <source>
        <dbReference type="Proteomes" id="UP000051530"/>
    </source>
</evidence>
<dbReference type="SUPFAM" id="SSF54001">
    <property type="entry name" value="Cysteine proteinases"/>
    <property type="match status" value="1"/>
</dbReference>
<evidence type="ECO:0000259" key="1">
    <source>
        <dbReference type="PROSITE" id="PS50235"/>
    </source>
</evidence>
<dbReference type="InterPro" id="IPR028889">
    <property type="entry name" value="USP"/>
</dbReference>
<dbReference type="EMBL" id="LGUB01001249">
    <property type="protein sequence ID" value="KRH92062.1"/>
    <property type="molecule type" value="Genomic_DNA"/>
</dbReference>
<dbReference type="OrthoDB" id="361536at2759"/>
<dbReference type="Pfam" id="PF00443">
    <property type="entry name" value="UCH"/>
    <property type="match status" value="1"/>
</dbReference>
<dbReference type="PROSITE" id="PS50235">
    <property type="entry name" value="USP_3"/>
    <property type="match status" value="1"/>
</dbReference>
<feature type="domain" description="USP" evidence="1">
    <location>
        <begin position="1"/>
        <end position="174"/>
    </location>
</feature>
<protein>
    <submittedName>
        <fullName evidence="2">Ubiquitinyl hydrolase, Protein containing Peptidase C19</fullName>
    </submittedName>
</protein>
<reference evidence="2 3" key="1">
    <citation type="submission" date="2015-07" db="EMBL/GenBank/DDBJ databases">
        <title>The genome of Pseudoloma neurophilia, a relevant intracellular parasite of the zebrafish.</title>
        <authorList>
            <person name="Ndikumana S."/>
            <person name="Pelin A."/>
            <person name="Sanders J."/>
            <person name="Corradi N."/>
        </authorList>
    </citation>
    <scope>NUCLEOTIDE SEQUENCE [LARGE SCALE GENOMIC DNA]</scope>
    <source>
        <strain evidence="2 3">MK1</strain>
    </source>
</reference>
<dbReference type="InterPro" id="IPR038765">
    <property type="entry name" value="Papain-like_cys_pep_sf"/>
</dbReference>
<gene>
    <name evidence="2" type="ORF">M153_12841000824</name>
</gene>
<accession>A0A0R0LXA5</accession>
<dbReference type="Proteomes" id="UP000051530">
    <property type="component" value="Unassembled WGS sequence"/>
</dbReference>
<organism evidence="2 3">
    <name type="scientific">Pseudoloma neurophilia</name>
    <dbReference type="NCBI Taxonomy" id="146866"/>
    <lineage>
        <taxon>Eukaryota</taxon>
        <taxon>Fungi</taxon>
        <taxon>Fungi incertae sedis</taxon>
        <taxon>Microsporidia</taxon>
        <taxon>Pseudoloma</taxon>
    </lineage>
</organism>
<dbReference type="GO" id="GO:0016579">
    <property type="term" value="P:protein deubiquitination"/>
    <property type="evidence" value="ECO:0007669"/>
    <property type="project" value="InterPro"/>
</dbReference>
<name>A0A0R0LXA5_9MICR</name>